<proteinExistence type="predicted"/>
<evidence type="ECO:0000256" key="2">
    <source>
        <dbReference type="ARBA" id="ARBA00022840"/>
    </source>
</evidence>
<dbReference type="InterPro" id="IPR001245">
    <property type="entry name" value="Ser-Thr/Tyr_kinase_cat_dom"/>
</dbReference>
<name>A0A0D0BFA0_9AGAR</name>
<dbReference type="GO" id="GO:0005524">
    <property type="term" value="F:ATP binding"/>
    <property type="evidence" value="ECO:0007669"/>
    <property type="project" value="UniProtKB-KW"/>
</dbReference>
<accession>A0A0D0BFA0</accession>
<dbReference type="Gene3D" id="1.10.510.10">
    <property type="entry name" value="Transferase(Phosphotransferase) domain 1"/>
    <property type="match status" value="1"/>
</dbReference>
<evidence type="ECO:0000256" key="1">
    <source>
        <dbReference type="ARBA" id="ARBA00022741"/>
    </source>
</evidence>
<sequence length="154" mass="17422">NILVNDSLHCCLADFGLTLVTTSSQTWSLTTSSATGKGSMRWLAPELFIPGLAVPVPNHTSRDVYAFGCTIVEILTQKPPFHDCKNDYSVLVLLMNGGRPTRPQDVWCPHVIWDLTTRCWAQNAKDRPSANEIFDILQRVPVRFEEKRNEDDEY</sequence>
<dbReference type="PROSITE" id="PS50011">
    <property type="entry name" value="PROTEIN_KINASE_DOM"/>
    <property type="match status" value="1"/>
</dbReference>
<evidence type="ECO:0000259" key="3">
    <source>
        <dbReference type="PROSITE" id="PS50011"/>
    </source>
</evidence>
<dbReference type="Pfam" id="PF07714">
    <property type="entry name" value="PK_Tyr_Ser-Thr"/>
    <property type="match status" value="1"/>
</dbReference>
<dbReference type="Proteomes" id="UP000053593">
    <property type="component" value="Unassembled WGS sequence"/>
</dbReference>
<feature type="domain" description="Protein kinase" evidence="3">
    <location>
        <begin position="1"/>
        <end position="140"/>
    </location>
</feature>
<dbReference type="InterPro" id="IPR051681">
    <property type="entry name" value="Ser/Thr_Kinases-Pseudokinases"/>
</dbReference>
<dbReference type="HOGENOM" id="CLU_000288_7_18_1"/>
<keyword evidence="5" id="KW-1185">Reference proteome</keyword>
<dbReference type="SUPFAM" id="SSF56112">
    <property type="entry name" value="Protein kinase-like (PK-like)"/>
    <property type="match status" value="1"/>
</dbReference>
<dbReference type="EMBL" id="KN834830">
    <property type="protein sequence ID" value="KIK53351.1"/>
    <property type="molecule type" value="Genomic_DNA"/>
</dbReference>
<dbReference type="AlphaFoldDB" id="A0A0D0BFA0"/>
<dbReference type="InterPro" id="IPR000719">
    <property type="entry name" value="Prot_kinase_dom"/>
</dbReference>
<protein>
    <recommendedName>
        <fullName evidence="3">Protein kinase domain-containing protein</fullName>
    </recommendedName>
</protein>
<dbReference type="PANTHER" id="PTHR44329:SF298">
    <property type="entry name" value="MIXED LINEAGE KINASE DOMAIN-LIKE PROTEIN"/>
    <property type="match status" value="1"/>
</dbReference>
<organism evidence="4 5">
    <name type="scientific">Collybiopsis luxurians FD-317 M1</name>
    <dbReference type="NCBI Taxonomy" id="944289"/>
    <lineage>
        <taxon>Eukaryota</taxon>
        <taxon>Fungi</taxon>
        <taxon>Dikarya</taxon>
        <taxon>Basidiomycota</taxon>
        <taxon>Agaricomycotina</taxon>
        <taxon>Agaricomycetes</taxon>
        <taxon>Agaricomycetidae</taxon>
        <taxon>Agaricales</taxon>
        <taxon>Marasmiineae</taxon>
        <taxon>Omphalotaceae</taxon>
        <taxon>Collybiopsis</taxon>
        <taxon>Collybiopsis luxurians</taxon>
    </lineage>
</organism>
<dbReference type="GO" id="GO:0004674">
    <property type="term" value="F:protein serine/threonine kinase activity"/>
    <property type="evidence" value="ECO:0007669"/>
    <property type="project" value="TreeGrafter"/>
</dbReference>
<feature type="non-terminal residue" evidence="4">
    <location>
        <position position="154"/>
    </location>
</feature>
<keyword evidence="2" id="KW-0067">ATP-binding</keyword>
<dbReference type="PANTHER" id="PTHR44329">
    <property type="entry name" value="SERINE/THREONINE-PROTEIN KINASE TNNI3K-RELATED"/>
    <property type="match status" value="1"/>
</dbReference>
<dbReference type="OrthoDB" id="346907at2759"/>
<evidence type="ECO:0000313" key="4">
    <source>
        <dbReference type="EMBL" id="KIK53351.1"/>
    </source>
</evidence>
<evidence type="ECO:0000313" key="5">
    <source>
        <dbReference type="Proteomes" id="UP000053593"/>
    </source>
</evidence>
<dbReference type="InterPro" id="IPR011009">
    <property type="entry name" value="Kinase-like_dom_sf"/>
</dbReference>
<keyword evidence="1" id="KW-0547">Nucleotide-binding</keyword>
<feature type="non-terminal residue" evidence="4">
    <location>
        <position position="1"/>
    </location>
</feature>
<gene>
    <name evidence="4" type="ORF">GYMLUDRAFT_109581</name>
</gene>
<reference evidence="4 5" key="1">
    <citation type="submission" date="2014-04" db="EMBL/GenBank/DDBJ databases">
        <title>Evolutionary Origins and Diversification of the Mycorrhizal Mutualists.</title>
        <authorList>
            <consortium name="DOE Joint Genome Institute"/>
            <consortium name="Mycorrhizal Genomics Consortium"/>
            <person name="Kohler A."/>
            <person name="Kuo A."/>
            <person name="Nagy L.G."/>
            <person name="Floudas D."/>
            <person name="Copeland A."/>
            <person name="Barry K.W."/>
            <person name="Cichocki N."/>
            <person name="Veneault-Fourrey C."/>
            <person name="LaButti K."/>
            <person name="Lindquist E.A."/>
            <person name="Lipzen A."/>
            <person name="Lundell T."/>
            <person name="Morin E."/>
            <person name="Murat C."/>
            <person name="Riley R."/>
            <person name="Ohm R."/>
            <person name="Sun H."/>
            <person name="Tunlid A."/>
            <person name="Henrissat B."/>
            <person name="Grigoriev I.V."/>
            <person name="Hibbett D.S."/>
            <person name="Martin F."/>
        </authorList>
    </citation>
    <scope>NUCLEOTIDE SEQUENCE [LARGE SCALE GENOMIC DNA]</scope>
    <source>
        <strain evidence="4 5">FD-317 M1</strain>
    </source>
</reference>